<keyword evidence="2" id="KW-1133">Transmembrane helix</keyword>
<dbReference type="AlphaFoldDB" id="A0A852T055"/>
<proteinExistence type="predicted"/>
<protein>
    <submittedName>
        <fullName evidence="3">Uncharacterized protein</fullName>
    </submittedName>
</protein>
<reference evidence="3 4" key="1">
    <citation type="submission" date="2020-07" db="EMBL/GenBank/DDBJ databases">
        <title>Sequencing the genomes of 1000 actinobacteria strains.</title>
        <authorList>
            <person name="Klenk H.-P."/>
        </authorList>
    </citation>
    <scope>NUCLEOTIDE SEQUENCE [LARGE SCALE GENOMIC DNA]</scope>
    <source>
        <strain evidence="3 4">DSM 23871</strain>
    </source>
</reference>
<name>A0A852T055_9MICO</name>
<dbReference type="EMBL" id="JACCBJ010000001">
    <property type="protein sequence ID" value="NYD74281.1"/>
    <property type="molecule type" value="Genomic_DNA"/>
</dbReference>
<evidence type="ECO:0000313" key="3">
    <source>
        <dbReference type="EMBL" id="NYD74281.1"/>
    </source>
</evidence>
<feature type="transmembrane region" description="Helical" evidence="2">
    <location>
        <begin position="91"/>
        <end position="116"/>
    </location>
</feature>
<keyword evidence="4" id="KW-1185">Reference proteome</keyword>
<comment type="caution">
    <text evidence="3">The sequence shown here is derived from an EMBL/GenBank/DDBJ whole genome shotgun (WGS) entry which is preliminary data.</text>
</comment>
<dbReference type="Proteomes" id="UP000589620">
    <property type="component" value="Unassembled WGS sequence"/>
</dbReference>
<evidence type="ECO:0000313" key="4">
    <source>
        <dbReference type="Proteomes" id="UP000589620"/>
    </source>
</evidence>
<keyword evidence="2" id="KW-0472">Membrane</keyword>
<feature type="compositionally biased region" description="Low complexity" evidence="1">
    <location>
        <begin position="10"/>
        <end position="22"/>
    </location>
</feature>
<gene>
    <name evidence="3" type="ORF">BJ963_001800</name>
</gene>
<feature type="region of interest" description="Disordered" evidence="1">
    <location>
        <begin position="1"/>
        <end position="22"/>
    </location>
</feature>
<accession>A0A852T055</accession>
<evidence type="ECO:0000256" key="1">
    <source>
        <dbReference type="SAM" id="MobiDB-lite"/>
    </source>
</evidence>
<keyword evidence="2" id="KW-0812">Transmembrane</keyword>
<organism evidence="3 4">
    <name type="scientific">Leifsonia soli</name>
    <dbReference type="NCBI Taxonomy" id="582665"/>
    <lineage>
        <taxon>Bacteria</taxon>
        <taxon>Bacillati</taxon>
        <taxon>Actinomycetota</taxon>
        <taxon>Actinomycetes</taxon>
        <taxon>Micrococcales</taxon>
        <taxon>Microbacteriaceae</taxon>
        <taxon>Leifsonia</taxon>
    </lineage>
</organism>
<dbReference type="RefSeq" id="WP_179456112.1">
    <property type="nucleotide sequence ID" value="NZ_BAAAPX010000001.1"/>
</dbReference>
<feature type="transmembrane region" description="Helical" evidence="2">
    <location>
        <begin position="59"/>
        <end position="79"/>
    </location>
</feature>
<feature type="transmembrane region" description="Helical" evidence="2">
    <location>
        <begin position="30"/>
        <end position="53"/>
    </location>
</feature>
<sequence>MSDETPDTPPMHAMGPAAAAGPVQPPLPRWATLTSIGSVWVVSLVLGILIGTVAHPSEYASWLSLALGVSVLLGFVAQLATQQKDGFIDRLAVTFAGSFAILGLFGGILALVSAGAG</sequence>
<evidence type="ECO:0000256" key="2">
    <source>
        <dbReference type="SAM" id="Phobius"/>
    </source>
</evidence>